<dbReference type="Gene3D" id="1.20.140.10">
    <property type="entry name" value="Butyryl-CoA Dehydrogenase, subunit A, domain 3"/>
    <property type="match status" value="1"/>
</dbReference>
<accession>A0ABU8RXY9</accession>
<dbReference type="PIRSF" id="PIRSF016578">
    <property type="entry name" value="HsaA"/>
    <property type="match status" value="1"/>
</dbReference>
<evidence type="ECO:0000313" key="3">
    <source>
        <dbReference type="EMBL" id="MEJ5977911.1"/>
    </source>
</evidence>
<comment type="caution">
    <text evidence="3">The sequence shown here is derived from an EMBL/GenBank/DDBJ whole genome shotgun (WGS) entry which is preliminary data.</text>
</comment>
<evidence type="ECO:0000256" key="1">
    <source>
        <dbReference type="ARBA" id="ARBA00023002"/>
    </source>
</evidence>
<name>A0ABU8RXY9_9SPHN</name>
<keyword evidence="4" id="KW-1185">Reference proteome</keyword>
<feature type="domain" description="Acyl-CoA dehydrogenase C-terminal" evidence="2">
    <location>
        <begin position="236"/>
        <end position="365"/>
    </location>
</feature>
<evidence type="ECO:0000259" key="2">
    <source>
        <dbReference type="Pfam" id="PF08028"/>
    </source>
</evidence>
<dbReference type="InterPro" id="IPR009100">
    <property type="entry name" value="AcylCoA_DH/oxidase_NM_dom_sf"/>
</dbReference>
<dbReference type="RefSeq" id="WP_339587858.1">
    <property type="nucleotide sequence ID" value="NZ_JBBHJZ010000003.1"/>
</dbReference>
<dbReference type="Gene3D" id="2.40.110.10">
    <property type="entry name" value="Butyryl-CoA Dehydrogenase, subunit A, domain 2"/>
    <property type="match status" value="1"/>
</dbReference>
<sequence>MSWLDKVRAIGPAIDQAAADDPLATELSPAVVGMLDDLGVFAMMAPRDVGGSEATPTELIDVISELSYWDGSAGWYAHAVMTGGSVAGAFLGDKAVEAIFPGGKFVRAAGQAAPTGKAVREGDHYRISGRYSFGSGTPHAQFIVGGYVLHEDGPDGIRPVLSDHGAPVMLIGLAPRETVRFLGNWDVIGLRGTGSYDFEVAEQLLHEDFFHNTAAPLHRRGGALYRMGFMALPCISHGAFAIGAARRALDEWLAFAKGKPRGNGKPMSESEAFQRDFAVACADLRAAEAWFRGTFARLYAAALAGEALVDDLRLDGRLSTSHAFVVATRVAQRAFASSTTHAVRNGSRIQRTVRDIQAGNAHFLTAEQSLIDAGKVLAGAQGAALVF</sequence>
<protein>
    <submittedName>
        <fullName evidence="3">Acyl-CoA dehydrogenase family protein</fullName>
    </submittedName>
</protein>
<organism evidence="3 4">
    <name type="scientific">Novosphingobium anseongense</name>
    <dbReference type="NCBI Taxonomy" id="3133436"/>
    <lineage>
        <taxon>Bacteria</taxon>
        <taxon>Pseudomonadati</taxon>
        <taxon>Pseudomonadota</taxon>
        <taxon>Alphaproteobacteria</taxon>
        <taxon>Sphingomonadales</taxon>
        <taxon>Sphingomonadaceae</taxon>
        <taxon>Novosphingobium</taxon>
    </lineage>
</organism>
<dbReference type="InterPro" id="IPR037069">
    <property type="entry name" value="AcylCoA_DH/ox_N_sf"/>
</dbReference>
<dbReference type="Pfam" id="PF08028">
    <property type="entry name" value="Acyl-CoA_dh_2"/>
    <property type="match status" value="1"/>
</dbReference>
<proteinExistence type="predicted"/>
<dbReference type="Proteomes" id="UP001361239">
    <property type="component" value="Unassembled WGS sequence"/>
</dbReference>
<dbReference type="InterPro" id="IPR013107">
    <property type="entry name" value="Acyl-CoA_DH_C"/>
</dbReference>
<keyword evidence="1" id="KW-0560">Oxidoreductase</keyword>
<dbReference type="SUPFAM" id="SSF56645">
    <property type="entry name" value="Acyl-CoA dehydrogenase NM domain-like"/>
    <property type="match status" value="1"/>
</dbReference>
<gene>
    <name evidence="3" type="ORF">WG901_14775</name>
</gene>
<dbReference type="InterPro" id="IPR036250">
    <property type="entry name" value="AcylCo_DH-like_C"/>
</dbReference>
<reference evidence="3 4" key="1">
    <citation type="submission" date="2024-03" db="EMBL/GenBank/DDBJ databases">
        <authorList>
            <person name="Jo J.-H."/>
        </authorList>
    </citation>
    <scope>NUCLEOTIDE SEQUENCE [LARGE SCALE GENOMIC DNA]</scope>
    <source>
        <strain evidence="3 4">PS1R-30</strain>
    </source>
</reference>
<dbReference type="EMBL" id="JBBHJZ010000003">
    <property type="protein sequence ID" value="MEJ5977911.1"/>
    <property type="molecule type" value="Genomic_DNA"/>
</dbReference>
<dbReference type="InterPro" id="IPR046373">
    <property type="entry name" value="Acyl-CoA_Oxase/DH_mid-dom_sf"/>
</dbReference>
<evidence type="ECO:0000313" key="4">
    <source>
        <dbReference type="Proteomes" id="UP001361239"/>
    </source>
</evidence>
<dbReference type="Gene3D" id="1.10.540.10">
    <property type="entry name" value="Acyl-CoA dehydrogenase/oxidase, N-terminal domain"/>
    <property type="match status" value="1"/>
</dbReference>
<dbReference type="SUPFAM" id="SSF47203">
    <property type="entry name" value="Acyl-CoA dehydrogenase C-terminal domain-like"/>
    <property type="match status" value="1"/>
</dbReference>